<dbReference type="GO" id="GO:0050660">
    <property type="term" value="F:flavin adenine dinucleotide binding"/>
    <property type="evidence" value="ECO:0007669"/>
    <property type="project" value="InterPro"/>
</dbReference>
<evidence type="ECO:0000256" key="1">
    <source>
        <dbReference type="ARBA" id="ARBA00001974"/>
    </source>
</evidence>
<keyword evidence="3" id="KW-0285">Flavoprotein</keyword>
<dbReference type="PROSITE" id="PS00624">
    <property type="entry name" value="GMC_OXRED_2"/>
    <property type="match status" value="1"/>
</dbReference>
<accession>A0AAE1EHB4</accession>
<protein>
    <recommendedName>
        <fullName evidence="5">Glucose-methanol-choline oxidoreductase N-terminal domain-containing protein</fullName>
    </recommendedName>
</protein>
<evidence type="ECO:0000256" key="3">
    <source>
        <dbReference type="ARBA" id="ARBA00022630"/>
    </source>
</evidence>
<proteinExistence type="inferred from homology"/>
<dbReference type="InterPro" id="IPR036188">
    <property type="entry name" value="FAD/NAD-bd_sf"/>
</dbReference>
<sequence length="166" mass="17889">MVGPLWVMKGGTNASVLPYFKKAEDYRGHLTPYNAEFHGRGGPIAVTPEPKTGKLAKAFLKAGNEMGYDVVDPNAAEQMGFASPEYNTCGGLRCSTAWAYLRPAAKKPNLHILHSSTVLKVMTAIAKREVIVSAGALASPKVLMLSGIGAPHHLREHKVRYYKGLG</sequence>
<dbReference type="Gene3D" id="3.30.560.10">
    <property type="entry name" value="Glucose Oxidase, domain 3"/>
    <property type="match status" value="1"/>
</dbReference>
<organism evidence="6 7">
    <name type="scientific">Petrolisthes cinctipes</name>
    <name type="common">Flat porcelain crab</name>
    <dbReference type="NCBI Taxonomy" id="88211"/>
    <lineage>
        <taxon>Eukaryota</taxon>
        <taxon>Metazoa</taxon>
        <taxon>Ecdysozoa</taxon>
        <taxon>Arthropoda</taxon>
        <taxon>Crustacea</taxon>
        <taxon>Multicrustacea</taxon>
        <taxon>Malacostraca</taxon>
        <taxon>Eumalacostraca</taxon>
        <taxon>Eucarida</taxon>
        <taxon>Decapoda</taxon>
        <taxon>Pleocyemata</taxon>
        <taxon>Anomura</taxon>
        <taxon>Galatheoidea</taxon>
        <taxon>Porcellanidae</taxon>
        <taxon>Petrolisthes</taxon>
    </lineage>
</organism>
<dbReference type="PANTHER" id="PTHR11552:SF147">
    <property type="entry name" value="CHOLINE DEHYDROGENASE, MITOCHONDRIAL"/>
    <property type="match status" value="1"/>
</dbReference>
<dbReference type="AlphaFoldDB" id="A0AAE1EHB4"/>
<dbReference type="Pfam" id="PF00732">
    <property type="entry name" value="GMC_oxred_N"/>
    <property type="match status" value="2"/>
</dbReference>
<gene>
    <name evidence="6" type="ORF">Pcinc_041141</name>
</gene>
<evidence type="ECO:0000313" key="7">
    <source>
        <dbReference type="Proteomes" id="UP001286313"/>
    </source>
</evidence>
<dbReference type="GO" id="GO:0016614">
    <property type="term" value="F:oxidoreductase activity, acting on CH-OH group of donors"/>
    <property type="evidence" value="ECO:0007669"/>
    <property type="project" value="InterPro"/>
</dbReference>
<dbReference type="Proteomes" id="UP001286313">
    <property type="component" value="Unassembled WGS sequence"/>
</dbReference>
<evidence type="ECO:0000256" key="4">
    <source>
        <dbReference type="ARBA" id="ARBA00022827"/>
    </source>
</evidence>
<keyword evidence="7" id="KW-1185">Reference proteome</keyword>
<dbReference type="Gene3D" id="3.50.50.60">
    <property type="entry name" value="FAD/NAD(P)-binding domain"/>
    <property type="match status" value="2"/>
</dbReference>
<evidence type="ECO:0000259" key="5">
    <source>
        <dbReference type="PROSITE" id="PS00624"/>
    </source>
</evidence>
<comment type="caution">
    <text evidence="6">The sequence shown here is derived from an EMBL/GenBank/DDBJ whole genome shotgun (WGS) entry which is preliminary data.</text>
</comment>
<reference evidence="6" key="1">
    <citation type="submission" date="2023-10" db="EMBL/GenBank/DDBJ databases">
        <title>Genome assemblies of two species of porcelain crab, Petrolisthes cinctipes and Petrolisthes manimaculis (Anomura: Porcellanidae).</title>
        <authorList>
            <person name="Angst P."/>
        </authorList>
    </citation>
    <scope>NUCLEOTIDE SEQUENCE</scope>
    <source>
        <strain evidence="6">PB745_01</strain>
        <tissue evidence="6">Gill</tissue>
    </source>
</reference>
<keyword evidence="4" id="KW-0274">FAD</keyword>
<dbReference type="PANTHER" id="PTHR11552">
    <property type="entry name" value="GLUCOSE-METHANOL-CHOLINE GMC OXIDOREDUCTASE"/>
    <property type="match status" value="1"/>
</dbReference>
<name>A0AAE1EHB4_PETCI</name>
<dbReference type="InterPro" id="IPR012132">
    <property type="entry name" value="GMC_OxRdtase"/>
</dbReference>
<comment type="cofactor">
    <cofactor evidence="1">
        <name>FAD</name>
        <dbReference type="ChEBI" id="CHEBI:57692"/>
    </cofactor>
</comment>
<evidence type="ECO:0000256" key="2">
    <source>
        <dbReference type="ARBA" id="ARBA00010790"/>
    </source>
</evidence>
<comment type="similarity">
    <text evidence="2">Belongs to the GMC oxidoreductase family.</text>
</comment>
<evidence type="ECO:0000313" key="6">
    <source>
        <dbReference type="EMBL" id="KAK3852269.1"/>
    </source>
</evidence>
<dbReference type="SUPFAM" id="SSF51905">
    <property type="entry name" value="FAD/NAD(P)-binding domain"/>
    <property type="match status" value="1"/>
</dbReference>
<dbReference type="EMBL" id="JAWQEG010007509">
    <property type="protein sequence ID" value="KAK3852269.1"/>
    <property type="molecule type" value="Genomic_DNA"/>
</dbReference>
<feature type="domain" description="Glucose-methanol-choline oxidoreductase N-terminal" evidence="5">
    <location>
        <begin position="135"/>
        <end position="149"/>
    </location>
</feature>
<dbReference type="InterPro" id="IPR000172">
    <property type="entry name" value="GMC_OxRdtase_N"/>
</dbReference>